<sequence length="163" mass="17423">MARLRGGTAGRGRTRWSLFAAVAVLPALVLVWLVVFVVKAATSDYLFGGGPEKASCAEALAFGGAKLPQGAYDTECSVQGWQDVRYLAEFRMPRDGVGAWLTDTYPEAPAPGGPAAGTCLHGSDYCFQADVTEHPGVNAYYVDVNVTYENAETARVRYSAFTT</sequence>
<keyword evidence="2" id="KW-1185">Reference proteome</keyword>
<dbReference type="RefSeq" id="WP_334578393.1">
    <property type="nucleotide sequence ID" value="NZ_JBEZVE010000012.1"/>
</dbReference>
<evidence type="ECO:0000313" key="1">
    <source>
        <dbReference type="EMBL" id="MEU3783599.1"/>
    </source>
</evidence>
<reference evidence="1 2" key="1">
    <citation type="submission" date="2024-06" db="EMBL/GenBank/DDBJ databases">
        <title>The Natural Products Discovery Center: Release of the First 8490 Sequenced Strains for Exploring Actinobacteria Biosynthetic Diversity.</title>
        <authorList>
            <person name="Kalkreuter E."/>
            <person name="Kautsar S.A."/>
            <person name="Yang D."/>
            <person name="Bader C.D."/>
            <person name="Teijaro C.N."/>
            <person name="Fluegel L."/>
            <person name="Davis C.M."/>
            <person name="Simpson J.R."/>
            <person name="Lauterbach L."/>
            <person name="Steele A.D."/>
            <person name="Gui C."/>
            <person name="Meng S."/>
            <person name="Li G."/>
            <person name="Viehrig K."/>
            <person name="Ye F."/>
            <person name="Su P."/>
            <person name="Kiefer A.F."/>
            <person name="Nichols A."/>
            <person name="Cepeda A.J."/>
            <person name="Yan W."/>
            <person name="Fan B."/>
            <person name="Jiang Y."/>
            <person name="Adhikari A."/>
            <person name="Zheng C.-J."/>
            <person name="Schuster L."/>
            <person name="Cowan T.M."/>
            <person name="Smanski M.J."/>
            <person name="Chevrette M.G."/>
            <person name="De Carvalho L.P.S."/>
            <person name="Shen B."/>
        </authorList>
    </citation>
    <scope>NUCLEOTIDE SEQUENCE [LARGE SCALE GENOMIC DNA]</scope>
    <source>
        <strain evidence="1 2">NPDC033843</strain>
    </source>
</reference>
<comment type="caution">
    <text evidence="1">The sequence shown here is derived from an EMBL/GenBank/DDBJ whole genome shotgun (WGS) entry which is preliminary data.</text>
</comment>
<accession>A0ABV2ZM07</accession>
<gene>
    <name evidence="1" type="ORF">AB0E89_24135</name>
</gene>
<evidence type="ECO:0000313" key="2">
    <source>
        <dbReference type="Proteomes" id="UP001550739"/>
    </source>
</evidence>
<protein>
    <submittedName>
        <fullName evidence="1">Uncharacterized protein</fullName>
    </submittedName>
</protein>
<dbReference type="Proteomes" id="UP001550739">
    <property type="component" value="Unassembled WGS sequence"/>
</dbReference>
<dbReference type="EMBL" id="JBEZVE010000012">
    <property type="protein sequence ID" value="MEU3783599.1"/>
    <property type="molecule type" value="Genomic_DNA"/>
</dbReference>
<name>A0ABV2ZM07_9ACTN</name>
<organism evidence="1 2">
    <name type="scientific">Streptomyces sp. 900129855</name>
    <dbReference type="NCBI Taxonomy" id="3155129"/>
    <lineage>
        <taxon>Bacteria</taxon>
        <taxon>Bacillati</taxon>
        <taxon>Actinomycetota</taxon>
        <taxon>Actinomycetes</taxon>
        <taxon>Kitasatosporales</taxon>
        <taxon>Streptomycetaceae</taxon>
        <taxon>Streptomyces</taxon>
    </lineage>
</organism>
<proteinExistence type="predicted"/>